<reference evidence="3" key="1">
    <citation type="journal article" date="2010" name="Genome Res.">
        <title>Population genomic sequencing of Coccidioides fungi reveals recent hybridization and transposon control.</title>
        <authorList>
            <person name="Neafsey D.E."/>
            <person name="Barker B.M."/>
            <person name="Sharpton T.J."/>
            <person name="Stajich J.E."/>
            <person name="Park D.J."/>
            <person name="Whiston E."/>
            <person name="Hung C.-Y."/>
            <person name="McMahan C."/>
            <person name="White J."/>
            <person name="Sykes S."/>
            <person name="Heiman D."/>
            <person name="Young S."/>
            <person name="Zeng Q."/>
            <person name="Abouelleil A."/>
            <person name="Aftuck L."/>
            <person name="Bessette D."/>
            <person name="Brown A."/>
            <person name="FitzGerald M."/>
            <person name="Lui A."/>
            <person name="Macdonald J.P."/>
            <person name="Priest M."/>
            <person name="Orbach M.J."/>
            <person name="Galgiani J.N."/>
            <person name="Kirkland T.N."/>
            <person name="Cole G.T."/>
            <person name="Birren B.W."/>
            <person name="Henn M.R."/>
            <person name="Taylor J.W."/>
            <person name="Rounsley S.D."/>
        </authorList>
    </citation>
    <scope>NUCLEOTIDE SEQUENCE [LARGE SCALE GENOMIC DNA]</scope>
    <source>
        <strain evidence="3">RMSCC 2394</strain>
    </source>
</reference>
<evidence type="ECO:0000259" key="1">
    <source>
        <dbReference type="Pfam" id="PF23155"/>
    </source>
</evidence>
<name>A0A0J6YPC2_COCIT</name>
<dbReference type="PANTHER" id="PTHR38117">
    <property type="entry name" value="NACHT AND WD40 DOMAIN PROTEIN"/>
    <property type="match status" value="1"/>
</dbReference>
<accession>A0A0J6YPC2</accession>
<sequence length="358" mass="40563">MAWMECLSDDPSHIIPTCQKLDTFQPTLPNWRMGEFRLTAPPTIHLPMLRYPKMMKRSIFTTITPLPSYITRETVIEALHQHSEMIELNPLVIKHVRCKPPGNAPSDEFHCVWYELTDKIHYLPGGILSGNVSYKACFHDLPRGLQTHVYAPTGLDIKEKWSVGGNMPGEPREPIELGLLDVPREGLYLREDVDMRSNILTTSFVKRTLKKAHSVLVERLIVKADLLKQRYEDAQRQSFIPRSLTYPLTETDSHRGSIYSPPSPGFQTTRPDQIPPPIVPRLAFPDDMHLRARASCHAVSPGPVDTFRHSHYIPPKQAHIVEIDSTPVYAPRIGVGQADIFSREKNPAVSTKRAPVIP</sequence>
<dbReference type="AlphaFoldDB" id="A0A0J6YPC2"/>
<dbReference type="EMBL" id="DS028098">
    <property type="protein sequence ID" value="KMP09029.1"/>
    <property type="molecule type" value="Genomic_DNA"/>
</dbReference>
<evidence type="ECO:0000313" key="2">
    <source>
        <dbReference type="EMBL" id="KMP09029.1"/>
    </source>
</evidence>
<dbReference type="PANTHER" id="PTHR38117:SF2">
    <property type="entry name" value="NACHT AND WD40 DOMAIN PROTEIN"/>
    <property type="match status" value="1"/>
</dbReference>
<dbReference type="Proteomes" id="UP000054565">
    <property type="component" value="Unassembled WGS sequence"/>
</dbReference>
<dbReference type="InterPro" id="IPR055481">
    <property type="entry name" value="DUF7053"/>
</dbReference>
<dbReference type="STRING" id="404692.A0A0J6YPC2"/>
<protein>
    <recommendedName>
        <fullName evidence="1">DUF7053 domain-containing protein</fullName>
    </recommendedName>
</protein>
<evidence type="ECO:0000313" key="3">
    <source>
        <dbReference type="Proteomes" id="UP000054565"/>
    </source>
</evidence>
<dbReference type="OrthoDB" id="5078320at2759"/>
<organism evidence="2 3">
    <name type="scientific">Coccidioides immitis RMSCC 2394</name>
    <dbReference type="NCBI Taxonomy" id="404692"/>
    <lineage>
        <taxon>Eukaryota</taxon>
        <taxon>Fungi</taxon>
        <taxon>Dikarya</taxon>
        <taxon>Ascomycota</taxon>
        <taxon>Pezizomycotina</taxon>
        <taxon>Eurotiomycetes</taxon>
        <taxon>Eurotiomycetidae</taxon>
        <taxon>Onygenales</taxon>
        <taxon>Onygenaceae</taxon>
        <taxon>Coccidioides</taxon>
    </lineage>
</organism>
<proteinExistence type="predicted"/>
<dbReference type="Pfam" id="PF23155">
    <property type="entry name" value="DUF7053"/>
    <property type="match status" value="1"/>
</dbReference>
<gene>
    <name evidence="2" type="ORF">CIRG_08710</name>
</gene>
<feature type="domain" description="DUF7053" evidence="1">
    <location>
        <begin position="56"/>
        <end position="225"/>
    </location>
</feature>